<proteinExistence type="predicted"/>
<sequence length="197" mass="21272">MVRQKVVHQRKPKEQEIPMLKRIWLGHLFLLILVSLTSFLAVNTVAYPGPFSCSRNTDSGLYSAHGLAPPVMDKTFVYDAKMASLTTAFANLSGDEDNGAILPTADTTNGGLYQNVAMNRFETAFSGDSEVAHPAVIVCESLAFYGHIGPQFADYNGYSLIAKSRSLMPEVIYIGDRSGGGTGEANFASVCDSFASF</sequence>
<organism evidence="1 2">
    <name type="scientific">Candidatus Komeilibacteria bacterium RIFOXYC1_FULL_37_11</name>
    <dbReference type="NCBI Taxonomy" id="1798555"/>
    <lineage>
        <taxon>Bacteria</taxon>
        <taxon>Candidatus Komeiliibacteriota</taxon>
    </lineage>
</organism>
<dbReference type="Proteomes" id="UP000177626">
    <property type="component" value="Unassembled WGS sequence"/>
</dbReference>
<dbReference type="EMBL" id="MHKQ01000006">
    <property type="protein sequence ID" value="OGY94541.1"/>
    <property type="molecule type" value="Genomic_DNA"/>
</dbReference>
<accession>A0A1G2C047</accession>
<protein>
    <submittedName>
        <fullName evidence="1">Uncharacterized protein</fullName>
    </submittedName>
</protein>
<comment type="caution">
    <text evidence="1">The sequence shown here is derived from an EMBL/GenBank/DDBJ whole genome shotgun (WGS) entry which is preliminary data.</text>
</comment>
<name>A0A1G2C047_9BACT</name>
<reference evidence="1 2" key="1">
    <citation type="journal article" date="2016" name="Nat. Commun.">
        <title>Thousands of microbial genomes shed light on interconnected biogeochemical processes in an aquifer system.</title>
        <authorList>
            <person name="Anantharaman K."/>
            <person name="Brown C.T."/>
            <person name="Hug L.A."/>
            <person name="Sharon I."/>
            <person name="Castelle C.J."/>
            <person name="Probst A.J."/>
            <person name="Thomas B.C."/>
            <person name="Singh A."/>
            <person name="Wilkins M.J."/>
            <person name="Karaoz U."/>
            <person name="Brodie E.L."/>
            <person name="Williams K.H."/>
            <person name="Hubbard S.S."/>
            <person name="Banfield J.F."/>
        </authorList>
    </citation>
    <scope>NUCLEOTIDE SEQUENCE [LARGE SCALE GENOMIC DNA]</scope>
</reference>
<evidence type="ECO:0000313" key="1">
    <source>
        <dbReference type="EMBL" id="OGY94541.1"/>
    </source>
</evidence>
<evidence type="ECO:0000313" key="2">
    <source>
        <dbReference type="Proteomes" id="UP000177626"/>
    </source>
</evidence>
<gene>
    <name evidence="1" type="ORF">A2406_03135</name>
</gene>
<dbReference type="AlphaFoldDB" id="A0A1G2C047"/>